<dbReference type="GO" id="GO:0046872">
    <property type="term" value="F:metal ion binding"/>
    <property type="evidence" value="ECO:0007669"/>
    <property type="project" value="UniProtKB-KW"/>
</dbReference>
<feature type="binding site" evidence="6">
    <location>
        <position position="132"/>
    </location>
    <ligand>
        <name>substrate</name>
    </ligand>
</feature>
<comment type="similarity">
    <text evidence="1 4">Belongs to the metallo-dependent hydrolases superfamily. NagA family.</text>
</comment>
<dbReference type="RefSeq" id="WP_127604322.1">
    <property type="nucleotide sequence ID" value="NZ_JARTHJ010000036.1"/>
</dbReference>
<keyword evidence="2 7" id="KW-0479">Metal-binding</keyword>
<dbReference type="Pfam" id="PF01979">
    <property type="entry name" value="Amidohydro_1"/>
    <property type="match status" value="1"/>
</dbReference>
<evidence type="ECO:0000256" key="6">
    <source>
        <dbReference type="PIRSR" id="PIRSR038994-2"/>
    </source>
</evidence>
<evidence type="ECO:0000256" key="4">
    <source>
        <dbReference type="PIRNR" id="PIRNR038994"/>
    </source>
</evidence>
<evidence type="ECO:0000256" key="1">
    <source>
        <dbReference type="ARBA" id="ARBA00010716"/>
    </source>
</evidence>
<keyword evidence="4" id="KW-0119">Carbohydrate metabolism</keyword>
<reference evidence="9 10" key="1">
    <citation type="submission" date="2019-11" db="EMBL/GenBank/DDBJ databases">
        <title>Draft genome sequences of five Paenibacillus species of dairy origin.</title>
        <authorList>
            <person name="Olajide A.M."/>
            <person name="Chen S."/>
            <person name="Lapointe G."/>
        </authorList>
    </citation>
    <scope>NUCLEOTIDE SEQUENCE [LARGE SCALE GENOMIC DNA]</scope>
    <source>
        <strain evidence="9 10">2CS3</strain>
    </source>
</reference>
<dbReference type="PANTHER" id="PTHR11113">
    <property type="entry name" value="N-ACETYLGLUCOSAMINE-6-PHOSPHATE DEACETYLASE"/>
    <property type="match status" value="1"/>
</dbReference>
<feature type="domain" description="Amidohydrolase-related" evidence="8">
    <location>
        <begin position="38"/>
        <end position="360"/>
    </location>
</feature>
<proteinExistence type="inferred from homology"/>
<dbReference type="PIRSF" id="PIRSF038994">
    <property type="entry name" value="NagA"/>
    <property type="match status" value="1"/>
</dbReference>
<comment type="cofactor">
    <cofactor evidence="7">
        <name>a divalent metal cation</name>
        <dbReference type="ChEBI" id="CHEBI:60240"/>
    </cofactor>
    <text evidence="7">Binds 1 divalent metal cation per subunit.</text>
</comment>
<feature type="binding site" evidence="6">
    <location>
        <position position="219"/>
    </location>
    <ligand>
        <name>substrate</name>
    </ligand>
</feature>
<accession>A0A7X2Z9Z0</accession>
<keyword evidence="3 4" id="KW-0378">Hydrolase</keyword>
<dbReference type="SUPFAM" id="SSF51556">
    <property type="entry name" value="Metallo-dependent hydrolases"/>
    <property type="match status" value="1"/>
</dbReference>
<evidence type="ECO:0000256" key="3">
    <source>
        <dbReference type="ARBA" id="ARBA00022801"/>
    </source>
</evidence>
<evidence type="ECO:0000259" key="8">
    <source>
        <dbReference type="Pfam" id="PF01979"/>
    </source>
</evidence>
<feature type="binding site" evidence="7">
    <location>
        <position position="119"/>
    </location>
    <ligand>
        <name>Zn(2+)</name>
        <dbReference type="ChEBI" id="CHEBI:29105"/>
    </ligand>
</feature>
<feature type="binding site" evidence="6">
    <location>
        <position position="243"/>
    </location>
    <ligand>
        <name>substrate</name>
    </ligand>
</feature>
<dbReference type="EMBL" id="WNZX01000004">
    <property type="protein sequence ID" value="MUG70358.1"/>
    <property type="molecule type" value="Genomic_DNA"/>
</dbReference>
<dbReference type="AlphaFoldDB" id="A0A7X2Z9Z0"/>
<feature type="binding site" evidence="6">
    <location>
        <begin position="302"/>
        <end position="304"/>
    </location>
    <ligand>
        <name>substrate</name>
    </ligand>
</feature>
<keyword evidence="10" id="KW-1185">Reference proteome</keyword>
<dbReference type="GO" id="GO:0008448">
    <property type="term" value="F:N-acetylglucosamine-6-phosphate deacetylase activity"/>
    <property type="evidence" value="ECO:0007669"/>
    <property type="project" value="InterPro"/>
</dbReference>
<name>A0A7X2Z9Z0_9BACL</name>
<dbReference type="PANTHER" id="PTHR11113:SF14">
    <property type="entry name" value="N-ACETYLGLUCOSAMINE-6-PHOSPHATE DEACETYLASE"/>
    <property type="match status" value="1"/>
</dbReference>
<comment type="caution">
    <text evidence="9">The sequence shown here is derived from an EMBL/GenBank/DDBJ whole genome shotgun (WGS) entry which is preliminary data.</text>
</comment>
<protein>
    <submittedName>
        <fullName evidence="9">Amidohydrolase family protein</fullName>
    </submittedName>
</protein>
<dbReference type="InterPro" id="IPR032466">
    <property type="entry name" value="Metal_Hydrolase"/>
</dbReference>
<dbReference type="InterPro" id="IPR003764">
    <property type="entry name" value="GlcNAc_6-P_deAcase"/>
</dbReference>
<feature type="binding site" evidence="7">
    <location>
        <position position="187"/>
    </location>
    <ligand>
        <name>Zn(2+)</name>
        <dbReference type="ChEBI" id="CHEBI:29105"/>
    </ligand>
</feature>
<feature type="binding site" evidence="6">
    <location>
        <begin position="211"/>
        <end position="212"/>
    </location>
    <ligand>
        <name>substrate</name>
    </ligand>
</feature>
<feature type="binding site" evidence="7">
    <location>
        <position position="208"/>
    </location>
    <ligand>
        <name>Zn(2+)</name>
        <dbReference type="ChEBI" id="CHEBI:29105"/>
    </ligand>
</feature>
<dbReference type="Gene3D" id="3.20.20.140">
    <property type="entry name" value="Metal-dependent hydrolases"/>
    <property type="match status" value="1"/>
</dbReference>
<evidence type="ECO:0000256" key="5">
    <source>
        <dbReference type="PIRSR" id="PIRSR038994-1"/>
    </source>
</evidence>
<evidence type="ECO:0000256" key="2">
    <source>
        <dbReference type="ARBA" id="ARBA00022723"/>
    </source>
</evidence>
<feature type="active site" description="Proton donor/acceptor" evidence="5">
    <location>
        <position position="265"/>
    </location>
</feature>
<evidence type="ECO:0000313" key="10">
    <source>
        <dbReference type="Proteomes" id="UP000450917"/>
    </source>
</evidence>
<dbReference type="InterPro" id="IPR006680">
    <property type="entry name" value="Amidohydro-rel"/>
</dbReference>
<gene>
    <name evidence="9" type="ORF">GNP93_06660</name>
</gene>
<evidence type="ECO:0000313" key="9">
    <source>
        <dbReference type="EMBL" id="MUG70358.1"/>
    </source>
</evidence>
<sequence length="383" mass="41321">MRSRGIRFDTNEAVEVEISNGLIVSVRSIAEEEGLPWISPGWIDLQVNGYNGFDFNGEITTVQDVAGVTESLYEKGVTRYLPTVITGSFERIKQAMTAISEACEQYPNVNKSVIGIHLEGPYVSGEDGPRGAHDKTFVRDPDWHEFAQWQEASGNRIRLVTVAPEREGAIPFIEKLKAAGIAVSIGHTCASLEQLEQAVAAGAALSTHLGNGAHPVLPRHPHYIWNQLAEDRLCATFIADGHHLSKAVLKAMLRAKRDQFILVSDCVKFGGMKPGRYSSVIGAEVELHADGKLTPVDQPLILAGSAQALDVGIAGAIQLAGITLNEAIQAVTLRPARVLGFPGGDWLRPGSAANFTLFTGPDERGSLEIRETIVGGETQYLKP</sequence>
<evidence type="ECO:0000256" key="7">
    <source>
        <dbReference type="PIRSR" id="PIRSR038994-3"/>
    </source>
</evidence>
<organism evidence="9 10">
    <name type="scientific">Paenibacillus validus</name>
    <dbReference type="NCBI Taxonomy" id="44253"/>
    <lineage>
        <taxon>Bacteria</taxon>
        <taxon>Bacillati</taxon>
        <taxon>Bacillota</taxon>
        <taxon>Bacilli</taxon>
        <taxon>Bacillales</taxon>
        <taxon>Paenibacillaceae</taxon>
        <taxon>Paenibacillus</taxon>
    </lineage>
</organism>
<dbReference type="Proteomes" id="UP000450917">
    <property type="component" value="Unassembled WGS sequence"/>
</dbReference>
<dbReference type="GO" id="GO:0006046">
    <property type="term" value="P:N-acetylglucosamine catabolic process"/>
    <property type="evidence" value="ECO:0007669"/>
    <property type="project" value="TreeGrafter"/>
</dbReference>